<dbReference type="KEGG" id="hch:HCH_03348"/>
<evidence type="ECO:0000256" key="1">
    <source>
        <dbReference type="ARBA" id="ARBA00009437"/>
    </source>
</evidence>
<dbReference type="SUPFAM" id="SSF53850">
    <property type="entry name" value="Periplasmic binding protein-like II"/>
    <property type="match status" value="1"/>
</dbReference>
<evidence type="ECO:0000313" key="6">
    <source>
        <dbReference type="EMBL" id="ABC30102.1"/>
    </source>
</evidence>
<name>Q2SGX2_HAHCH</name>
<protein>
    <submittedName>
        <fullName evidence="6">Transcriptional regulator</fullName>
    </submittedName>
</protein>
<dbReference type="GO" id="GO:0003677">
    <property type="term" value="F:DNA binding"/>
    <property type="evidence" value="ECO:0007669"/>
    <property type="project" value="UniProtKB-KW"/>
</dbReference>
<dbReference type="OrthoDB" id="9815676at2"/>
<dbReference type="PROSITE" id="PS50931">
    <property type="entry name" value="HTH_LYSR"/>
    <property type="match status" value="1"/>
</dbReference>
<keyword evidence="4" id="KW-0804">Transcription</keyword>
<evidence type="ECO:0000313" key="7">
    <source>
        <dbReference type="Proteomes" id="UP000000238"/>
    </source>
</evidence>
<dbReference type="AlphaFoldDB" id="Q2SGX2"/>
<dbReference type="HOGENOM" id="CLU_039613_16_2_6"/>
<dbReference type="Pfam" id="PF00126">
    <property type="entry name" value="HTH_1"/>
    <property type="match status" value="1"/>
</dbReference>
<dbReference type="Proteomes" id="UP000000238">
    <property type="component" value="Chromosome"/>
</dbReference>
<sequence length="258" mass="28810">MSFSRAAKSFGVPASSISRRISDLEADLGVELLHRTTRTVRLTEIGMIYVEQVRAGVTQLDVAEEMVGLHSRTPSGTLRISALPSFSQLLRPAVIAFNQRYPDILLDLYFNDAVVEMGRDRIDIAIRSSLLTQERVIAHKIHSHKYLLAASPEYLKNHGAPRTLEDLQDHPALLYRGPNSVLKWYGQDAGGWYEVPISPLIISNDGETLVAMARQHRGLVLLPEWGLKSFINRGELEAITLNQPISVRRGAEASLYMI</sequence>
<keyword evidence="3" id="KW-0238">DNA-binding</keyword>
<feature type="domain" description="HTH lysR-type" evidence="5">
    <location>
        <begin position="1"/>
        <end position="43"/>
    </location>
</feature>
<evidence type="ECO:0000259" key="5">
    <source>
        <dbReference type="PROSITE" id="PS50931"/>
    </source>
</evidence>
<dbReference type="Gene3D" id="1.10.10.10">
    <property type="entry name" value="Winged helix-like DNA-binding domain superfamily/Winged helix DNA-binding domain"/>
    <property type="match status" value="1"/>
</dbReference>
<accession>Q2SGX2</accession>
<dbReference type="Pfam" id="PF03466">
    <property type="entry name" value="LysR_substrate"/>
    <property type="match status" value="1"/>
</dbReference>
<dbReference type="InterPro" id="IPR036390">
    <property type="entry name" value="WH_DNA-bd_sf"/>
</dbReference>
<evidence type="ECO:0000256" key="4">
    <source>
        <dbReference type="ARBA" id="ARBA00023163"/>
    </source>
</evidence>
<keyword evidence="2" id="KW-0805">Transcription regulation</keyword>
<keyword evidence="7" id="KW-1185">Reference proteome</keyword>
<reference evidence="6 7" key="1">
    <citation type="journal article" date="2005" name="Nucleic Acids Res.">
        <title>Genomic blueprint of Hahella chejuensis, a marine microbe producing an algicidal agent.</title>
        <authorList>
            <person name="Jeong H."/>
            <person name="Yim J.H."/>
            <person name="Lee C."/>
            <person name="Choi S.-H."/>
            <person name="Park Y.K."/>
            <person name="Yoon S.H."/>
            <person name="Hur C.-G."/>
            <person name="Kang H.-Y."/>
            <person name="Kim D."/>
            <person name="Lee H.H."/>
            <person name="Park K.H."/>
            <person name="Park S.-H."/>
            <person name="Park H.-S."/>
            <person name="Lee H.K."/>
            <person name="Oh T.K."/>
            <person name="Kim J.F."/>
        </authorList>
    </citation>
    <scope>NUCLEOTIDE SEQUENCE [LARGE SCALE GENOMIC DNA]</scope>
    <source>
        <strain evidence="6 7">KCTC 2396</strain>
    </source>
</reference>
<dbReference type="InterPro" id="IPR058163">
    <property type="entry name" value="LysR-type_TF_proteobact-type"/>
</dbReference>
<comment type="similarity">
    <text evidence="1">Belongs to the LysR transcriptional regulatory family.</text>
</comment>
<dbReference type="CDD" id="cd08422">
    <property type="entry name" value="PBP2_CrgA_like"/>
    <property type="match status" value="1"/>
</dbReference>
<dbReference type="PANTHER" id="PTHR30537">
    <property type="entry name" value="HTH-TYPE TRANSCRIPTIONAL REGULATOR"/>
    <property type="match status" value="1"/>
</dbReference>
<dbReference type="GO" id="GO:0003700">
    <property type="term" value="F:DNA-binding transcription factor activity"/>
    <property type="evidence" value="ECO:0007669"/>
    <property type="project" value="InterPro"/>
</dbReference>
<dbReference type="EMBL" id="CP000155">
    <property type="protein sequence ID" value="ABC30102.1"/>
    <property type="molecule type" value="Genomic_DNA"/>
</dbReference>
<evidence type="ECO:0000256" key="3">
    <source>
        <dbReference type="ARBA" id="ARBA00023125"/>
    </source>
</evidence>
<dbReference type="InterPro" id="IPR000847">
    <property type="entry name" value="LysR_HTH_N"/>
</dbReference>
<organism evidence="6 7">
    <name type="scientific">Hahella chejuensis (strain KCTC 2396)</name>
    <dbReference type="NCBI Taxonomy" id="349521"/>
    <lineage>
        <taxon>Bacteria</taxon>
        <taxon>Pseudomonadati</taxon>
        <taxon>Pseudomonadota</taxon>
        <taxon>Gammaproteobacteria</taxon>
        <taxon>Oceanospirillales</taxon>
        <taxon>Hahellaceae</taxon>
        <taxon>Hahella</taxon>
    </lineage>
</organism>
<dbReference type="InterPro" id="IPR036388">
    <property type="entry name" value="WH-like_DNA-bd_sf"/>
</dbReference>
<dbReference type="Gene3D" id="3.40.190.290">
    <property type="match status" value="1"/>
</dbReference>
<dbReference type="eggNOG" id="COG0583">
    <property type="taxonomic scope" value="Bacteria"/>
</dbReference>
<evidence type="ECO:0000256" key="2">
    <source>
        <dbReference type="ARBA" id="ARBA00023015"/>
    </source>
</evidence>
<dbReference type="InterPro" id="IPR005119">
    <property type="entry name" value="LysR_subst-bd"/>
</dbReference>
<proteinExistence type="inferred from homology"/>
<dbReference type="PANTHER" id="PTHR30537:SF5">
    <property type="entry name" value="HTH-TYPE TRANSCRIPTIONAL ACTIVATOR TTDR-RELATED"/>
    <property type="match status" value="1"/>
</dbReference>
<dbReference type="SUPFAM" id="SSF46785">
    <property type="entry name" value="Winged helix' DNA-binding domain"/>
    <property type="match status" value="1"/>
</dbReference>
<dbReference type="STRING" id="349521.HCH_03348"/>
<gene>
    <name evidence="6" type="ordered locus">HCH_03348</name>
</gene>